<dbReference type="PATRIC" id="fig|1411148.3.peg.659"/>
<sequence length="114" mass="12740">MSYKLRTIRSFDRDVKRLAKHYHSLRDDLRLLAGQLLENPLQGADLGGGIRKIRLAITSKQSGKRGGARVIIHIELLTGMHEGTICFLALYDKSAQSSISDKIIRELLKEAGII</sequence>
<name>W2C763_9BACT</name>
<evidence type="ECO:0000313" key="2">
    <source>
        <dbReference type="Proteomes" id="UP000018837"/>
    </source>
</evidence>
<reference evidence="1 2" key="1">
    <citation type="submission" date="2013-11" db="EMBL/GenBank/DDBJ databases">
        <title>Single cell genomics of uncultured Tannerella BU063 (oral taxon 286).</title>
        <authorList>
            <person name="Beall C.J."/>
            <person name="Campbell A.G."/>
            <person name="Griffen A.L."/>
            <person name="Podar M."/>
            <person name="Leys E.J."/>
        </authorList>
    </citation>
    <scope>NUCLEOTIDE SEQUENCE [LARGE SCALE GENOMIC DNA]</scope>
    <source>
        <strain evidence="1">Cell 2</strain>
    </source>
</reference>
<protein>
    <submittedName>
        <fullName evidence="1">Toxin RelE</fullName>
    </submittedName>
</protein>
<dbReference type="InterPro" id="IPR009387">
    <property type="entry name" value="HigB-2"/>
</dbReference>
<accession>W2C763</accession>
<gene>
    <name evidence="1" type="ORF">N425_04710</name>
</gene>
<dbReference type="Pfam" id="PF06296">
    <property type="entry name" value="RelE"/>
    <property type="match status" value="1"/>
</dbReference>
<proteinExistence type="predicted"/>
<organism evidence="1 2">
    <name type="scientific">Tannerella sp. oral taxon BU063 isolate Cell 2</name>
    <dbReference type="NCBI Taxonomy" id="1411148"/>
    <lineage>
        <taxon>Bacteria</taxon>
        <taxon>Pseudomonadati</taxon>
        <taxon>Bacteroidota</taxon>
        <taxon>Bacteroidia</taxon>
        <taxon>Bacteroidales</taxon>
        <taxon>Tannerellaceae</taxon>
        <taxon>Tannerella</taxon>
    </lineage>
</organism>
<evidence type="ECO:0000313" key="1">
    <source>
        <dbReference type="EMBL" id="ETK02347.1"/>
    </source>
</evidence>
<comment type="caution">
    <text evidence="1">The sequence shown here is derived from an EMBL/GenBank/DDBJ whole genome shotgun (WGS) entry which is preliminary data.</text>
</comment>
<dbReference type="Proteomes" id="UP000018837">
    <property type="component" value="Unassembled WGS sequence"/>
</dbReference>
<dbReference type="AlphaFoldDB" id="W2C763"/>
<dbReference type="EMBL" id="AYUF01000365">
    <property type="protein sequence ID" value="ETK02347.1"/>
    <property type="molecule type" value="Genomic_DNA"/>
</dbReference>